<evidence type="ECO:0000313" key="2">
    <source>
        <dbReference type="Proteomes" id="UP001283361"/>
    </source>
</evidence>
<proteinExistence type="predicted"/>
<protein>
    <submittedName>
        <fullName evidence="1">Uncharacterized protein</fullName>
    </submittedName>
</protein>
<sequence>MGEQQNGSTGWRFEEEMGEWNGWNQILRYPGFSILVYRNKRRLTHTHAVKVSGNWKGHKDPWHLTVRSTSLYIGQARYRSGVKPTVSPVVTIQTSPPNGTQRSQTSARPIEVWESTGKCRLTNHGSPHPHDWTMSIADVVDSRRNS</sequence>
<gene>
    <name evidence="1" type="ORF">RRG08_046758</name>
</gene>
<dbReference type="EMBL" id="JAWDGP010003248">
    <property type="protein sequence ID" value="KAK3776091.1"/>
    <property type="molecule type" value="Genomic_DNA"/>
</dbReference>
<dbReference type="Proteomes" id="UP001283361">
    <property type="component" value="Unassembled WGS sequence"/>
</dbReference>
<organism evidence="1 2">
    <name type="scientific">Elysia crispata</name>
    <name type="common">lettuce slug</name>
    <dbReference type="NCBI Taxonomy" id="231223"/>
    <lineage>
        <taxon>Eukaryota</taxon>
        <taxon>Metazoa</taxon>
        <taxon>Spiralia</taxon>
        <taxon>Lophotrochozoa</taxon>
        <taxon>Mollusca</taxon>
        <taxon>Gastropoda</taxon>
        <taxon>Heterobranchia</taxon>
        <taxon>Euthyneura</taxon>
        <taxon>Panpulmonata</taxon>
        <taxon>Sacoglossa</taxon>
        <taxon>Placobranchoidea</taxon>
        <taxon>Plakobranchidae</taxon>
        <taxon>Elysia</taxon>
    </lineage>
</organism>
<accession>A0AAE0ZW37</accession>
<evidence type="ECO:0000313" key="1">
    <source>
        <dbReference type="EMBL" id="KAK3776091.1"/>
    </source>
</evidence>
<dbReference type="AlphaFoldDB" id="A0AAE0ZW37"/>
<comment type="caution">
    <text evidence="1">The sequence shown here is derived from an EMBL/GenBank/DDBJ whole genome shotgun (WGS) entry which is preliminary data.</text>
</comment>
<keyword evidence="2" id="KW-1185">Reference proteome</keyword>
<reference evidence="1" key="1">
    <citation type="journal article" date="2023" name="G3 (Bethesda)">
        <title>A reference genome for the long-term kleptoplast-retaining sea slug Elysia crispata morphotype clarki.</title>
        <authorList>
            <person name="Eastman K.E."/>
            <person name="Pendleton A.L."/>
            <person name="Shaikh M.A."/>
            <person name="Suttiyut T."/>
            <person name="Ogas R."/>
            <person name="Tomko P."/>
            <person name="Gavelis G."/>
            <person name="Widhalm J.R."/>
            <person name="Wisecaver J.H."/>
        </authorList>
    </citation>
    <scope>NUCLEOTIDE SEQUENCE</scope>
    <source>
        <strain evidence="1">ECLA1</strain>
    </source>
</reference>
<name>A0AAE0ZW37_9GAST</name>